<keyword evidence="6 9" id="KW-0119">Carbohydrate metabolism</keyword>
<comment type="pathway">
    <text evidence="8">Amino-sugar metabolism; N-acetylneuraminate degradation; D-fructose 6-phosphate from N-acetylneuraminate: step 4/5.</text>
</comment>
<dbReference type="NCBIfam" id="TIGR00221">
    <property type="entry name" value="nagA"/>
    <property type="match status" value="1"/>
</dbReference>
<dbReference type="InterPro" id="IPR011059">
    <property type="entry name" value="Metal-dep_hydrolase_composite"/>
</dbReference>
<dbReference type="InterPro" id="IPR006680">
    <property type="entry name" value="Amidohydro-rel"/>
</dbReference>
<dbReference type="FunFam" id="3.20.20.140:FF:000004">
    <property type="entry name" value="N-acetylglucosamine-6-phosphate deacetylase"/>
    <property type="match status" value="1"/>
</dbReference>
<keyword evidence="5 9" id="KW-0378">Hydrolase</keyword>
<organism evidence="13 14">
    <name type="scientific">Rossellomorea aquimaris</name>
    <dbReference type="NCBI Taxonomy" id="189382"/>
    <lineage>
        <taxon>Bacteria</taxon>
        <taxon>Bacillati</taxon>
        <taxon>Bacillota</taxon>
        <taxon>Bacilli</taxon>
        <taxon>Bacillales</taxon>
        <taxon>Bacillaceae</taxon>
        <taxon>Rossellomorea</taxon>
    </lineage>
</organism>
<dbReference type="EC" id="3.5.1.25" evidence="2"/>
<dbReference type="OrthoDB" id="9776488at2"/>
<dbReference type="InterPro" id="IPR032466">
    <property type="entry name" value="Metal_Hydrolase"/>
</dbReference>
<feature type="binding site" evidence="11">
    <location>
        <position position="226"/>
    </location>
    <ligand>
        <name>Zn(2+)</name>
        <dbReference type="ChEBI" id="CHEBI:29105"/>
    </ligand>
</feature>
<dbReference type="Proteomes" id="UP000182062">
    <property type="component" value="Unassembled WGS sequence"/>
</dbReference>
<name>A0A1J6VU34_9BACI</name>
<dbReference type="SUPFAM" id="SSF51556">
    <property type="entry name" value="Metallo-dependent hydrolases"/>
    <property type="match status" value="1"/>
</dbReference>
<dbReference type="GO" id="GO:0008448">
    <property type="term" value="F:N-acetylglucosamine-6-phosphate deacetylase activity"/>
    <property type="evidence" value="ECO:0007669"/>
    <property type="project" value="UniProtKB-EC"/>
</dbReference>
<feature type="binding site" evidence="11">
    <location>
        <position position="139"/>
    </location>
    <ligand>
        <name>Zn(2+)</name>
        <dbReference type="ChEBI" id="CHEBI:29105"/>
    </ligand>
</feature>
<evidence type="ECO:0000256" key="10">
    <source>
        <dbReference type="PIRSR" id="PIRSR038994-1"/>
    </source>
</evidence>
<dbReference type="CDD" id="cd00854">
    <property type="entry name" value="NagA"/>
    <property type="match status" value="1"/>
</dbReference>
<dbReference type="PANTHER" id="PTHR11113:SF14">
    <property type="entry name" value="N-ACETYLGLUCOSAMINE-6-PHOSPHATE DEACETYLASE"/>
    <property type="match status" value="1"/>
</dbReference>
<evidence type="ECO:0000313" key="13">
    <source>
        <dbReference type="EMBL" id="OIU68773.1"/>
    </source>
</evidence>
<keyword evidence="14" id="KW-1185">Reference proteome</keyword>
<accession>A0A1J6VU34</accession>
<dbReference type="RefSeq" id="WP_071620197.1">
    <property type="nucleotide sequence ID" value="NZ_MINN01000128.1"/>
</dbReference>
<evidence type="ECO:0000259" key="12">
    <source>
        <dbReference type="Pfam" id="PF01979"/>
    </source>
</evidence>
<evidence type="ECO:0000256" key="7">
    <source>
        <dbReference type="ARBA" id="ARBA00047647"/>
    </source>
</evidence>
<dbReference type="GO" id="GO:0006046">
    <property type="term" value="P:N-acetylglucosamine catabolic process"/>
    <property type="evidence" value="ECO:0007669"/>
    <property type="project" value="TreeGrafter"/>
</dbReference>
<evidence type="ECO:0000256" key="11">
    <source>
        <dbReference type="PIRSR" id="PIRSR038994-3"/>
    </source>
</evidence>
<dbReference type="AlphaFoldDB" id="A0A1J6VU34"/>
<evidence type="ECO:0000256" key="5">
    <source>
        <dbReference type="ARBA" id="ARBA00022801"/>
    </source>
</evidence>
<feature type="domain" description="Amidohydrolase-related" evidence="12">
    <location>
        <begin position="59"/>
        <end position="389"/>
    </location>
</feature>
<evidence type="ECO:0000256" key="8">
    <source>
        <dbReference type="ARBA" id="ARBA00060590"/>
    </source>
</evidence>
<evidence type="ECO:0000256" key="4">
    <source>
        <dbReference type="ARBA" id="ARBA00022723"/>
    </source>
</evidence>
<comment type="catalytic activity">
    <reaction evidence="7">
        <text>N-acetyl-D-glucosamine 6-phosphate + H2O = D-glucosamine 6-phosphate + acetate</text>
        <dbReference type="Rhea" id="RHEA:22936"/>
        <dbReference type="ChEBI" id="CHEBI:15377"/>
        <dbReference type="ChEBI" id="CHEBI:30089"/>
        <dbReference type="ChEBI" id="CHEBI:57513"/>
        <dbReference type="ChEBI" id="CHEBI:58725"/>
        <dbReference type="EC" id="3.5.1.25"/>
    </reaction>
</comment>
<dbReference type="InterPro" id="IPR003764">
    <property type="entry name" value="GlcNAc_6-P_deAcase"/>
</dbReference>
<gene>
    <name evidence="13" type="ORF">BHE18_17840</name>
</gene>
<keyword evidence="4 11" id="KW-0479">Metal-binding</keyword>
<evidence type="ECO:0000256" key="3">
    <source>
        <dbReference type="ARBA" id="ARBA00018029"/>
    </source>
</evidence>
<proteinExistence type="inferred from homology"/>
<evidence type="ECO:0000256" key="6">
    <source>
        <dbReference type="ARBA" id="ARBA00023277"/>
    </source>
</evidence>
<dbReference type="SUPFAM" id="SSF51338">
    <property type="entry name" value="Composite domain of metallo-dependent hydrolases"/>
    <property type="match status" value="1"/>
</dbReference>
<evidence type="ECO:0000313" key="14">
    <source>
        <dbReference type="Proteomes" id="UP000182062"/>
    </source>
</evidence>
<dbReference type="Gene3D" id="3.20.20.140">
    <property type="entry name" value="Metal-dependent hydrolases"/>
    <property type="match status" value="1"/>
</dbReference>
<sequence>MSSPDNCIIKNLRIYAENGIMKNGFIKIEGETITEIGEMDRLQNNGEYREISIPGNVSVIPGMIDVHIHGVKGADTMDASIEALETMTRALPQEGTTSFLATTMTESKEKIEKALIKTGEYIEAGQERGKAEILGIHLEGPFINSGKAGAQPLHHIAKPSVEMFDSWQQASRNHIKLVTIAPEMDEEHTVIRHLKKNGVVASAGHSAAGYDEMGRAIESGVSHVTHLFNQMTGLHHREPGIVGAAFNRRELMVELIADGIHVRPEAVEIAFQQITEERMILITDSMRAKCLKNGRYDLGGQMVTVKDGMALLDEDTLAGSVLEMKSAFQNIQKFTGCSMEEAIRITSENPARQLGVFDRKGSIAAGKDADLVILDEHMDVLMTICKGKTAYMRGGGTK</sequence>
<feature type="binding site" evidence="11">
    <location>
        <position position="205"/>
    </location>
    <ligand>
        <name>Zn(2+)</name>
        <dbReference type="ChEBI" id="CHEBI:29105"/>
    </ligand>
</feature>
<comment type="cofactor">
    <cofactor evidence="11">
        <name>a divalent metal cation</name>
        <dbReference type="ChEBI" id="CHEBI:60240"/>
    </cofactor>
    <text evidence="11">Binds 1 divalent metal cation per subunit.</text>
</comment>
<dbReference type="EMBL" id="MINN01000128">
    <property type="protein sequence ID" value="OIU68773.1"/>
    <property type="molecule type" value="Genomic_DNA"/>
</dbReference>
<comment type="caution">
    <text evidence="13">The sequence shown here is derived from an EMBL/GenBank/DDBJ whole genome shotgun (WGS) entry which is preliminary data.</text>
</comment>
<dbReference type="Pfam" id="PF01979">
    <property type="entry name" value="Amidohydro_1"/>
    <property type="match status" value="1"/>
</dbReference>
<dbReference type="Gene3D" id="2.30.40.10">
    <property type="entry name" value="Urease, subunit C, domain 1"/>
    <property type="match status" value="1"/>
</dbReference>
<dbReference type="PIRSF" id="PIRSF038994">
    <property type="entry name" value="NagA"/>
    <property type="match status" value="1"/>
</dbReference>
<dbReference type="PANTHER" id="PTHR11113">
    <property type="entry name" value="N-ACETYLGLUCOSAMINE-6-PHOSPHATE DEACETYLASE"/>
    <property type="match status" value="1"/>
</dbReference>
<reference evidence="13 14" key="1">
    <citation type="submission" date="2016-09" db="EMBL/GenBank/DDBJ databases">
        <title>Bacillus aquimaris SAMM genome sequence reveals colonization and biosurfactant production capacities.</title>
        <authorList>
            <person name="Waghmode S.R."/>
            <person name="Suryavanshi M.V."/>
        </authorList>
    </citation>
    <scope>NUCLEOTIDE SEQUENCE [LARGE SCALE GENOMIC DNA]</scope>
    <source>
        <strain evidence="13 14">SAMM</strain>
    </source>
</reference>
<comment type="similarity">
    <text evidence="1 9">Belongs to the metallo-dependent hydrolases superfamily. NagA family.</text>
</comment>
<evidence type="ECO:0000256" key="1">
    <source>
        <dbReference type="ARBA" id="ARBA00010716"/>
    </source>
</evidence>
<dbReference type="GO" id="GO:0046872">
    <property type="term" value="F:metal ion binding"/>
    <property type="evidence" value="ECO:0007669"/>
    <property type="project" value="UniProtKB-KW"/>
</dbReference>
<feature type="active site" description="Proton donor/acceptor" evidence="10">
    <location>
        <position position="284"/>
    </location>
</feature>
<protein>
    <recommendedName>
        <fullName evidence="3">N-acetylglucosamine-6-phosphate deacetylase</fullName>
        <ecNumber evidence="2">3.5.1.25</ecNumber>
    </recommendedName>
</protein>
<evidence type="ECO:0000256" key="2">
    <source>
        <dbReference type="ARBA" id="ARBA00011899"/>
    </source>
</evidence>
<evidence type="ECO:0000256" key="9">
    <source>
        <dbReference type="PIRNR" id="PIRNR038994"/>
    </source>
</evidence>